<reference evidence="1 2" key="1">
    <citation type="journal article" date="2012" name="J. Bacteriol.">
        <title>Complete genome sequence of strain 1860, a crenarchaeon of the genus pyrobaculum able to grow with various electron acceptors.</title>
        <authorList>
            <person name="Mardanov A.V."/>
            <person name="Gumerov V.M."/>
            <person name="Slobodkina G.B."/>
            <person name="Beletsky A.V."/>
            <person name="Bonch-Osmolovskaya E.A."/>
            <person name="Ravin N.V."/>
            <person name="Skryabin K.G."/>
        </authorList>
    </citation>
    <scope>NUCLEOTIDE SEQUENCE [LARGE SCALE GENOMIC DNA]</scope>
    <source>
        <strain evidence="1 2">1860</strain>
    </source>
</reference>
<dbReference type="RefSeq" id="WP_014288428.1">
    <property type="nucleotide sequence ID" value="NC_016645.1"/>
</dbReference>
<dbReference type="InterPro" id="IPR008508">
    <property type="entry name" value="Bax1"/>
</dbReference>
<accession>G7VCI0</accession>
<dbReference type="eggNOG" id="arCOG04356">
    <property type="taxonomic scope" value="Archaea"/>
</dbReference>
<keyword evidence="2" id="KW-1185">Reference proteome</keyword>
<dbReference type="AlphaFoldDB" id="G7VCI0"/>
<proteinExistence type="predicted"/>
<sequence length="387" mass="44651">MIPLDYLRVVRRGREIRPRYLGDEALARKIIDAARSSKTLGEFRKAAGEVGGDKKLARGLAHVMEQHMVVEELDTRLVSRIRLEVFKTASAAGYPQTPEERDAVFQRVAARLGLDVEEVKRLFTKAYEENREIIKTPEIEPGELVALYNQALIQALLFKSLYVKARIPNAPAVVKSLIRAVKGYGLMYIAEERGGWLEFHFDGPVSALRQTERYGTRLAKLVPYITSADRWEIEAEVKLRERTYMYREKWDTAPRLPKSLPPSEQFDSAVEQEFYRQVSRLCRVEREPEALVVEGKVYIPDFKIGELYVEIVGFWTPDYLRRKYEKLIKVGKPLLVLVSEELAMATWKELLPNVVVFKDRPRISDVYKYIKPHCVSSSRREATNSQD</sequence>
<gene>
    <name evidence="1" type="ORF">P186_1167</name>
</gene>
<dbReference type="PANTHER" id="PTHR39640:SF1">
    <property type="entry name" value="DUF790 FAMILY PROTEIN"/>
    <property type="match status" value="1"/>
</dbReference>
<dbReference type="BioCyc" id="PSP1104324:GJSN-1139-MONOMER"/>
<name>G7VCI0_9CREN</name>
<protein>
    <recommendedName>
        <fullName evidence="3">DUF790 family protein</fullName>
    </recommendedName>
</protein>
<dbReference type="Gene3D" id="3.40.91.30">
    <property type="match status" value="1"/>
</dbReference>
<dbReference type="STRING" id="1104324.P186_1167"/>
<dbReference type="HOGENOM" id="CLU_038336_0_0_2"/>
<dbReference type="GeneID" id="11595421"/>
<dbReference type="PIRSF" id="PIRSF019435">
    <property type="entry name" value="UCP019435"/>
    <property type="match status" value="1"/>
</dbReference>
<dbReference type="PANTHER" id="PTHR39640">
    <property type="entry name" value="VNG6129C"/>
    <property type="match status" value="1"/>
</dbReference>
<dbReference type="Pfam" id="PF05626">
    <property type="entry name" value="DUF790"/>
    <property type="match status" value="1"/>
</dbReference>
<evidence type="ECO:0000313" key="2">
    <source>
        <dbReference type="Proteomes" id="UP000005867"/>
    </source>
</evidence>
<organism evidence="1 2">
    <name type="scientific">Pyrobaculum ferrireducens</name>
    <dbReference type="NCBI Taxonomy" id="1104324"/>
    <lineage>
        <taxon>Archaea</taxon>
        <taxon>Thermoproteota</taxon>
        <taxon>Thermoprotei</taxon>
        <taxon>Thermoproteales</taxon>
        <taxon>Thermoproteaceae</taxon>
        <taxon>Pyrobaculum</taxon>
    </lineage>
</organism>
<dbReference type="OrthoDB" id="57367at2157"/>
<dbReference type="Proteomes" id="UP000005867">
    <property type="component" value="Chromosome"/>
</dbReference>
<evidence type="ECO:0008006" key="3">
    <source>
        <dbReference type="Google" id="ProtNLM"/>
    </source>
</evidence>
<dbReference type="KEGG" id="pyr:P186_1167"/>
<dbReference type="EMBL" id="CP003098">
    <property type="protein sequence ID" value="AET32600.1"/>
    <property type="molecule type" value="Genomic_DNA"/>
</dbReference>
<evidence type="ECO:0000313" key="1">
    <source>
        <dbReference type="EMBL" id="AET32600.1"/>
    </source>
</evidence>